<feature type="transmembrane region" description="Helical" evidence="1">
    <location>
        <begin position="186"/>
        <end position="202"/>
    </location>
</feature>
<keyword evidence="1" id="KW-0472">Membrane</keyword>
<dbReference type="InterPro" id="IPR000620">
    <property type="entry name" value="EamA_dom"/>
</dbReference>
<dbReference type="InterPro" id="IPR037185">
    <property type="entry name" value="EmrE-like"/>
</dbReference>
<feature type="transmembrane region" description="Helical" evidence="1">
    <location>
        <begin position="151"/>
        <end position="174"/>
    </location>
</feature>
<dbReference type="SUPFAM" id="SSF103481">
    <property type="entry name" value="Multidrug resistance efflux transporter EmrE"/>
    <property type="match status" value="2"/>
</dbReference>
<keyword evidence="1" id="KW-1133">Transmembrane helix</keyword>
<protein>
    <recommendedName>
        <fullName evidence="2">EamA domain-containing protein</fullName>
    </recommendedName>
</protein>
<feature type="transmembrane region" description="Helical" evidence="1">
    <location>
        <begin position="41"/>
        <end position="62"/>
    </location>
</feature>
<sequence length="297" mass="31606">MTGLATARGRNLYSIQAMLLAVFMFALMDTAMKLLAARYPALQVAALRAMCSLPLVAAYVAWRGAFTGVFQVRWSMHLLRALLGILMLALFAFGLKKLSLAEAYAIFFIAPALITALSVLLLKERVDLARWLAIGVGLCGVLVVLRPSGAGFLTIGGLAVLGSAACYAVSAITVRVLARTDRSEHTVFWLIVMIAAGAGVLAAPDWVPLPASEIPLLCGLAVSGFIGQLAITEAFSRGEASSVAPFEYSALAWGVGLDWLLWRALPDGWTIVGAAIIIGSGLYLIRHEKDHAEAEHP</sequence>
<accession>K9DW08</accession>
<dbReference type="HOGENOM" id="CLU_032828_2_3_4"/>
<proteinExistence type="predicted"/>
<organism evidence="3 4">
    <name type="scientific">Massilia timonae CCUG 45783</name>
    <dbReference type="NCBI Taxonomy" id="883126"/>
    <lineage>
        <taxon>Bacteria</taxon>
        <taxon>Pseudomonadati</taxon>
        <taxon>Pseudomonadota</taxon>
        <taxon>Betaproteobacteria</taxon>
        <taxon>Burkholderiales</taxon>
        <taxon>Oxalobacteraceae</taxon>
        <taxon>Telluria group</taxon>
        <taxon>Massilia</taxon>
    </lineage>
</organism>
<keyword evidence="1" id="KW-0812">Transmembrane</keyword>
<dbReference type="PANTHER" id="PTHR22911:SF103">
    <property type="entry name" value="BLR2811 PROTEIN"/>
    <property type="match status" value="1"/>
</dbReference>
<feature type="domain" description="EamA" evidence="2">
    <location>
        <begin position="15"/>
        <end position="145"/>
    </location>
</feature>
<evidence type="ECO:0000313" key="4">
    <source>
        <dbReference type="Proteomes" id="UP000009874"/>
    </source>
</evidence>
<reference evidence="3 4" key="1">
    <citation type="submission" date="2012-09" db="EMBL/GenBank/DDBJ databases">
        <title>The Genome Sequence of Massilia timonae CCUG 45783.</title>
        <authorList>
            <consortium name="The Broad Institute Genome Sequencing Platform"/>
            <person name="Earl A."/>
            <person name="Ward D."/>
            <person name="Feldgarden M."/>
            <person name="Gevers D."/>
            <person name="Huys G."/>
            <person name="Walker B."/>
            <person name="Young S.K."/>
            <person name="Zeng Q."/>
            <person name="Gargeya S."/>
            <person name="Fitzgerald M."/>
            <person name="Haas B."/>
            <person name="Abouelleil A."/>
            <person name="Alvarado L."/>
            <person name="Arachchi H.M."/>
            <person name="Berlin A.M."/>
            <person name="Chapman S.B."/>
            <person name="Goldberg J."/>
            <person name="Griggs A."/>
            <person name="Gujja S."/>
            <person name="Hansen M."/>
            <person name="Howarth C."/>
            <person name="Imamovic A."/>
            <person name="Larimer J."/>
            <person name="McCowen C."/>
            <person name="Montmayeur A."/>
            <person name="Murphy C."/>
            <person name="Neiman D."/>
            <person name="Pearson M."/>
            <person name="Priest M."/>
            <person name="Roberts A."/>
            <person name="Saif S."/>
            <person name="Shea T."/>
            <person name="Sisk P."/>
            <person name="Sykes S."/>
            <person name="Wortman J."/>
            <person name="Nusbaum C."/>
            <person name="Birren B."/>
        </authorList>
    </citation>
    <scope>NUCLEOTIDE SEQUENCE [LARGE SCALE GENOMIC DNA]</scope>
    <source>
        <strain evidence="3 4">CCUG 45783</strain>
    </source>
</reference>
<dbReference type="Pfam" id="PF00892">
    <property type="entry name" value="EamA"/>
    <property type="match status" value="2"/>
</dbReference>
<name>K9DW08_9BURK</name>
<dbReference type="eggNOG" id="COG0697">
    <property type="taxonomic scope" value="Bacteria"/>
</dbReference>
<comment type="caution">
    <text evidence="3">The sequence shown here is derived from an EMBL/GenBank/DDBJ whole genome shotgun (WGS) entry which is preliminary data.</text>
</comment>
<feature type="transmembrane region" description="Helical" evidence="1">
    <location>
        <begin position="74"/>
        <end position="95"/>
    </location>
</feature>
<feature type="transmembrane region" description="Helical" evidence="1">
    <location>
        <begin position="128"/>
        <end position="145"/>
    </location>
</feature>
<evidence type="ECO:0000313" key="3">
    <source>
        <dbReference type="EMBL" id="EKU81480.1"/>
    </source>
</evidence>
<feature type="transmembrane region" description="Helical" evidence="1">
    <location>
        <begin position="12"/>
        <end position="35"/>
    </location>
</feature>
<dbReference type="STRING" id="47229.LO55_472"/>
<evidence type="ECO:0000256" key="1">
    <source>
        <dbReference type="SAM" id="Phobius"/>
    </source>
</evidence>
<feature type="transmembrane region" description="Helical" evidence="1">
    <location>
        <begin position="268"/>
        <end position="285"/>
    </location>
</feature>
<evidence type="ECO:0000259" key="2">
    <source>
        <dbReference type="Pfam" id="PF00892"/>
    </source>
</evidence>
<keyword evidence="4" id="KW-1185">Reference proteome</keyword>
<feature type="domain" description="EamA" evidence="2">
    <location>
        <begin position="155"/>
        <end position="280"/>
    </location>
</feature>
<dbReference type="PANTHER" id="PTHR22911">
    <property type="entry name" value="ACYL-MALONYL CONDENSING ENZYME-RELATED"/>
    <property type="match status" value="1"/>
</dbReference>
<dbReference type="EMBL" id="AGZI01000041">
    <property type="protein sequence ID" value="EKU81480.1"/>
    <property type="molecule type" value="Genomic_DNA"/>
</dbReference>
<dbReference type="PATRIC" id="fig|883126.3.peg.3344"/>
<dbReference type="GO" id="GO:0016020">
    <property type="term" value="C:membrane"/>
    <property type="evidence" value="ECO:0007669"/>
    <property type="project" value="InterPro"/>
</dbReference>
<dbReference type="AlphaFoldDB" id="K9DW08"/>
<feature type="transmembrane region" description="Helical" evidence="1">
    <location>
        <begin position="101"/>
        <end position="121"/>
    </location>
</feature>
<gene>
    <name evidence="3" type="ORF">HMPREF9710_03320</name>
</gene>
<dbReference type="Gene3D" id="1.10.3730.20">
    <property type="match status" value="1"/>
</dbReference>
<dbReference type="Proteomes" id="UP000009874">
    <property type="component" value="Unassembled WGS sequence"/>
</dbReference>